<comment type="caution">
    <text evidence="2">The sequence shown here is derived from an EMBL/GenBank/DDBJ whole genome shotgun (WGS) entry which is preliminary data.</text>
</comment>
<reference evidence="2 3" key="1">
    <citation type="submission" date="2023-01" db="EMBL/GenBank/DDBJ databases">
        <title>Analysis of 21 Apiospora genomes using comparative genomics revels a genus with tremendous synthesis potential of carbohydrate active enzymes and secondary metabolites.</title>
        <authorList>
            <person name="Sorensen T."/>
        </authorList>
    </citation>
    <scope>NUCLEOTIDE SEQUENCE [LARGE SCALE GENOMIC DNA]</scope>
    <source>
        <strain evidence="2 3">CBS 117206</strain>
    </source>
</reference>
<evidence type="ECO:0000313" key="2">
    <source>
        <dbReference type="EMBL" id="KAK8100460.1"/>
    </source>
</evidence>
<gene>
    <name evidence="2" type="ORF">PG999_010834</name>
</gene>
<accession>A0AAW0QCU4</accession>
<proteinExistence type="predicted"/>
<name>A0AAW0QCU4_9PEZI</name>
<evidence type="ECO:0000256" key="1">
    <source>
        <dbReference type="SAM" id="MobiDB-lite"/>
    </source>
</evidence>
<organism evidence="2 3">
    <name type="scientific">Apiospora kogelbergensis</name>
    <dbReference type="NCBI Taxonomy" id="1337665"/>
    <lineage>
        <taxon>Eukaryota</taxon>
        <taxon>Fungi</taxon>
        <taxon>Dikarya</taxon>
        <taxon>Ascomycota</taxon>
        <taxon>Pezizomycotina</taxon>
        <taxon>Sordariomycetes</taxon>
        <taxon>Xylariomycetidae</taxon>
        <taxon>Amphisphaeriales</taxon>
        <taxon>Apiosporaceae</taxon>
        <taxon>Apiospora</taxon>
    </lineage>
</organism>
<evidence type="ECO:0008006" key="4">
    <source>
        <dbReference type="Google" id="ProtNLM"/>
    </source>
</evidence>
<feature type="compositionally biased region" description="Basic and acidic residues" evidence="1">
    <location>
        <begin position="11"/>
        <end position="22"/>
    </location>
</feature>
<protein>
    <recommendedName>
        <fullName evidence="4">Centromere-binding protein ParB C-terminal domain-containing protein</fullName>
    </recommendedName>
</protein>
<dbReference type="AlphaFoldDB" id="A0AAW0QCU4"/>
<dbReference type="EMBL" id="JAQQWP010000009">
    <property type="protein sequence ID" value="KAK8100460.1"/>
    <property type="molecule type" value="Genomic_DNA"/>
</dbReference>
<dbReference type="Proteomes" id="UP001392437">
    <property type="component" value="Unassembled WGS sequence"/>
</dbReference>
<evidence type="ECO:0000313" key="3">
    <source>
        <dbReference type="Proteomes" id="UP001392437"/>
    </source>
</evidence>
<feature type="region of interest" description="Disordered" evidence="1">
    <location>
        <begin position="1"/>
        <end position="22"/>
    </location>
</feature>
<keyword evidence="3" id="KW-1185">Reference proteome</keyword>
<sequence>MSGRTYQGRSVADHLEDDVERHYSQEEYAEARRMTGINVEAYMTDIRIAEQRVSIQAAMNGNKPSRGARIDAEIMAEEAEMLRKKKA</sequence>